<dbReference type="PROSITE" id="PS50885">
    <property type="entry name" value="HAMP"/>
    <property type="match status" value="1"/>
</dbReference>
<dbReference type="GO" id="GO:0005886">
    <property type="term" value="C:plasma membrane"/>
    <property type="evidence" value="ECO:0007669"/>
    <property type="project" value="UniProtKB-SubCell"/>
</dbReference>
<dbReference type="PROSITE" id="PS50111">
    <property type="entry name" value="CHEMOTAXIS_TRANSDUC_2"/>
    <property type="match status" value="1"/>
</dbReference>
<dbReference type="InterPro" id="IPR004089">
    <property type="entry name" value="MCPsignal_dom"/>
</dbReference>
<evidence type="ECO:0000259" key="11">
    <source>
        <dbReference type="PROSITE" id="PS50111"/>
    </source>
</evidence>
<dbReference type="CDD" id="cd11386">
    <property type="entry name" value="MCP_signal"/>
    <property type="match status" value="1"/>
</dbReference>
<dbReference type="EMBL" id="CP009889">
    <property type="protein sequence ID" value="AIY67186.1"/>
    <property type="molecule type" value="Genomic_DNA"/>
</dbReference>
<dbReference type="Pfam" id="PF00672">
    <property type="entry name" value="HAMP"/>
    <property type="match status" value="1"/>
</dbReference>
<evidence type="ECO:0000259" key="12">
    <source>
        <dbReference type="PROSITE" id="PS50885"/>
    </source>
</evidence>
<evidence type="ECO:0000256" key="9">
    <source>
        <dbReference type="PROSITE-ProRule" id="PRU00284"/>
    </source>
</evidence>
<dbReference type="Proteomes" id="UP000030341">
    <property type="component" value="Chromosome 2"/>
</dbReference>
<gene>
    <name evidence="13" type="ORF">OM33_19170</name>
</gene>
<dbReference type="GO" id="GO:0004888">
    <property type="term" value="F:transmembrane signaling receptor activity"/>
    <property type="evidence" value="ECO:0007669"/>
    <property type="project" value="InterPro"/>
</dbReference>
<evidence type="ECO:0000256" key="6">
    <source>
        <dbReference type="ARBA" id="ARBA00023136"/>
    </source>
</evidence>
<dbReference type="AlphaFoldDB" id="A0A0A7EM99"/>
<dbReference type="InterPro" id="IPR004090">
    <property type="entry name" value="Chemotax_Me-accpt_rcpt"/>
</dbReference>
<evidence type="ECO:0000256" key="5">
    <source>
        <dbReference type="ARBA" id="ARBA00022989"/>
    </source>
</evidence>
<keyword evidence="5 10" id="KW-1133">Transmembrane helix</keyword>
<keyword evidence="6 10" id="KW-0472">Membrane</keyword>
<evidence type="ECO:0000256" key="2">
    <source>
        <dbReference type="ARBA" id="ARBA00022475"/>
    </source>
</evidence>
<evidence type="ECO:0000256" key="10">
    <source>
        <dbReference type="SAM" id="Phobius"/>
    </source>
</evidence>
<dbReference type="CDD" id="cd12912">
    <property type="entry name" value="PDC2_MCP_like"/>
    <property type="match status" value="1"/>
</dbReference>
<evidence type="ECO:0000256" key="8">
    <source>
        <dbReference type="ARBA" id="ARBA00029447"/>
    </source>
</evidence>
<dbReference type="Pfam" id="PF02743">
    <property type="entry name" value="dCache_1"/>
    <property type="match status" value="1"/>
</dbReference>
<evidence type="ECO:0008006" key="15">
    <source>
        <dbReference type="Google" id="ProtNLM"/>
    </source>
</evidence>
<dbReference type="InterPro" id="IPR033479">
    <property type="entry name" value="dCache_1"/>
</dbReference>
<keyword evidence="7 9" id="KW-0807">Transducer</keyword>
<comment type="similarity">
    <text evidence="8">Belongs to the methyl-accepting chemotaxis (MCP) protein family.</text>
</comment>
<keyword evidence="3" id="KW-0145">Chemotaxis</keyword>
<keyword evidence="14" id="KW-1185">Reference proteome</keyword>
<accession>A0A0A7EM99</accession>
<organism evidence="13 14">
    <name type="scientific">Pseudoalteromonas piratica</name>
    <dbReference type="NCBI Taxonomy" id="1348114"/>
    <lineage>
        <taxon>Bacteria</taxon>
        <taxon>Pseudomonadati</taxon>
        <taxon>Pseudomonadota</taxon>
        <taxon>Gammaproteobacteria</taxon>
        <taxon>Alteromonadales</taxon>
        <taxon>Pseudoalteromonadaceae</taxon>
        <taxon>Pseudoalteromonas</taxon>
    </lineage>
</organism>
<feature type="transmembrane region" description="Helical" evidence="10">
    <location>
        <begin position="297"/>
        <end position="319"/>
    </location>
</feature>
<evidence type="ECO:0000256" key="4">
    <source>
        <dbReference type="ARBA" id="ARBA00022692"/>
    </source>
</evidence>
<dbReference type="STRING" id="1348114.OM33_19170"/>
<dbReference type="Gene3D" id="1.10.287.950">
    <property type="entry name" value="Methyl-accepting chemotaxis protein"/>
    <property type="match status" value="1"/>
</dbReference>
<sequence length="647" mass="70710">MKLSDISIRNALIATITLALILTTFFTTLFSGAQFNTVFDEFNENEYFPALLGKVEASIRAELNVPIALSRGLEQNDFLRQWAINGESEKEWPNIQQYFNNIKNKNDAAVVFWVSKQSLKYYQNDGILKTMSASAARDQWFFNFMSSSQRQQIAVDVDQKSKRLTAFINVKVNHNGNDMGLTGLGYDISKIIEIVSQNKIGKTGYVFLLKSDGDIAAHPDQSLVGKSYQSVKKYQTISEFLARTENSTTPQLTKLPLDGDESFVASLALENIGWQLVAVMPTSEMSNKISSAMVKTIAVNCVIAAAFIVIMVWIANRVAKSISSISKKLLDMGNQGGDLTLRLDESRQDELGELARGFNAVIANNQSMVSKLKTIELQMGQDIQSLVDSFDQVTSLSSNQDALSEQVASAITQMGTTVSEVSNLALDTANTSEQAVNNTQQSIAHMNESSDAMNQLTDVMGHAYQHIQDLAGQAESINSIVDVINAISEQTNLLALNAAIEAARAGEQGRGFAVVADEVRTLASKTQSSTQEIRGQIDKLQRSTEIVLNAIAQGNETTAKVSEASTNSAQVLSTIDASITAVKDMNQQIATATEQQNVVVQHINESAVQIADLSKEFNDIAIADQQQLQRLNNLATELNSLISQFKV</sequence>
<dbReference type="PANTHER" id="PTHR32089">
    <property type="entry name" value="METHYL-ACCEPTING CHEMOTAXIS PROTEIN MCPB"/>
    <property type="match status" value="1"/>
</dbReference>
<keyword evidence="4 10" id="KW-0812">Transmembrane</keyword>
<dbReference type="GO" id="GO:0007165">
    <property type="term" value="P:signal transduction"/>
    <property type="evidence" value="ECO:0007669"/>
    <property type="project" value="UniProtKB-KW"/>
</dbReference>
<dbReference type="Gene3D" id="3.30.450.20">
    <property type="entry name" value="PAS domain"/>
    <property type="match status" value="1"/>
</dbReference>
<dbReference type="GO" id="GO:0006935">
    <property type="term" value="P:chemotaxis"/>
    <property type="evidence" value="ECO:0007669"/>
    <property type="project" value="UniProtKB-KW"/>
</dbReference>
<proteinExistence type="inferred from homology"/>
<name>A0A0A7EM99_9GAMM</name>
<dbReference type="FunFam" id="1.10.287.950:FF:000001">
    <property type="entry name" value="Methyl-accepting chemotaxis sensory transducer"/>
    <property type="match status" value="1"/>
</dbReference>
<evidence type="ECO:0000313" key="13">
    <source>
        <dbReference type="EMBL" id="AIY67186.1"/>
    </source>
</evidence>
<protein>
    <recommendedName>
        <fullName evidence="15">Chemotaxis protein</fullName>
    </recommendedName>
</protein>
<evidence type="ECO:0000313" key="14">
    <source>
        <dbReference type="Proteomes" id="UP000030341"/>
    </source>
</evidence>
<feature type="domain" description="Methyl-accepting transducer" evidence="11">
    <location>
        <begin position="375"/>
        <end position="611"/>
    </location>
</feature>
<keyword evidence="2" id="KW-1003">Cell membrane</keyword>
<dbReference type="Pfam" id="PF00015">
    <property type="entry name" value="MCPsignal"/>
    <property type="match status" value="1"/>
</dbReference>
<evidence type="ECO:0000256" key="3">
    <source>
        <dbReference type="ARBA" id="ARBA00022500"/>
    </source>
</evidence>
<feature type="domain" description="HAMP" evidence="12">
    <location>
        <begin position="316"/>
        <end position="370"/>
    </location>
</feature>
<dbReference type="HOGENOM" id="CLU_000445_107_19_6"/>
<dbReference type="PRINTS" id="PR00260">
    <property type="entry name" value="CHEMTRNSDUCR"/>
</dbReference>
<evidence type="ECO:0000256" key="7">
    <source>
        <dbReference type="ARBA" id="ARBA00023224"/>
    </source>
</evidence>
<evidence type="ECO:0000256" key="1">
    <source>
        <dbReference type="ARBA" id="ARBA00004651"/>
    </source>
</evidence>
<comment type="subcellular location">
    <subcellularLocation>
        <location evidence="1">Cell membrane</location>
        <topology evidence="1">Multi-pass membrane protein</topology>
    </subcellularLocation>
</comment>
<dbReference type="OrthoDB" id="2489132at2"/>
<dbReference type="SUPFAM" id="SSF58104">
    <property type="entry name" value="Methyl-accepting chemotaxis protein (MCP) signaling domain"/>
    <property type="match status" value="1"/>
</dbReference>
<dbReference type="InterPro" id="IPR003660">
    <property type="entry name" value="HAMP_dom"/>
</dbReference>
<dbReference type="KEGG" id="pseo:OM33_19170"/>
<dbReference type="PANTHER" id="PTHR32089:SF112">
    <property type="entry name" value="LYSOZYME-LIKE PROTEIN-RELATED"/>
    <property type="match status" value="1"/>
</dbReference>
<dbReference type="SMART" id="SM00304">
    <property type="entry name" value="HAMP"/>
    <property type="match status" value="1"/>
</dbReference>
<dbReference type="eggNOG" id="COG0840">
    <property type="taxonomic scope" value="Bacteria"/>
</dbReference>
<dbReference type="SMART" id="SM00283">
    <property type="entry name" value="MA"/>
    <property type="match status" value="1"/>
</dbReference>
<reference evidence="13 14" key="1">
    <citation type="submission" date="2014-11" db="EMBL/GenBank/DDBJ databases">
        <title>Complete Genome Sequence of Pseudoalteromonas sp. Strain OCN003 Isolated from Kaneohe Bay, Oahu, Hawaii.</title>
        <authorList>
            <person name="Beurmann S."/>
            <person name="Videau P."/>
            <person name="Ushijima B."/>
            <person name="Smith A.M."/>
            <person name="Aeby G.S."/>
            <person name="Callahan S.M."/>
            <person name="Belcaid M."/>
        </authorList>
    </citation>
    <scope>NUCLEOTIDE SEQUENCE [LARGE SCALE GENOMIC DNA]</scope>
    <source>
        <strain evidence="13 14">OCN003</strain>
    </source>
</reference>
<feature type="transmembrane region" description="Helical" evidence="10">
    <location>
        <begin position="12"/>
        <end position="33"/>
    </location>
</feature>
<dbReference type="RefSeq" id="WP_040135983.1">
    <property type="nucleotide sequence ID" value="NZ_CP009889.1"/>
</dbReference>
<dbReference type="CDD" id="cd06225">
    <property type="entry name" value="HAMP"/>
    <property type="match status" value="1"/>
</dbReference>